<dbReference type="EMBL" id="VOPW01000001">
    <property type="protein sequence ID" value="TXC67374.1"/>
    <property type="molecule type" value="Genomic_DNA"/>
</dbReference>
<keyword evidence="2" id="KW-1185">Reference proteome</keyword>
<proteinExistence type="predicted"/>
<dbReference type="AlphaFoldDB" id="A0A5C6U391"/>
<accession>A0A5C6U391</accession>
<reference evidence="1 2" key="1">
    <citation type="submission" date="2019-08" db="EMBL/GenBank/DDBJ databases">
        <authorList>
            <person name="Khan S.A."/>
            <person name="Jeon C.O."/>
            <person name="Jeong S.E."/>
        </authorList>
    </citation>
    <scope>NUCLEOTIDE SEQUENCE [LARGE SCALE GENOMIC DNA]</scope>
    <source>
        <strain evidence="2">IMCC1728</strain>
    </source>
</reference>
<sequence length="399" mass="42614">MLPPDVLRVGCPTLFALRDKTGCLLVPKGTMVADNEQLQQLVSRELYVDEQDGDALRRAMAGKVHELLRGNELLGRIAQATPDASDLLPPPAAGRRRLDDAPTDWSNLQVRLGAVLRDPGQPDFANRLMALQKTMFDQLNSDPDDALLVLVHAATQDYRDYSAHHALLVAVVAELASRHVAGITPAQRQSLRLAALSMNVAMSALQNQLAQQSAPLTPAQRAEVDSHPARGVQALRAAGVADTLWLDAVARHHDAPPGPLAALEPAARTARLIRRADVFAARMSPRRGRLAMSATAAAKAAYLDENNRPDEAGSAIIKAVGLYPPGSLVKLANGETGVVIRRGRRANAPTVACIVNPAGTVLAAPALRQTHLPAQAVTGGVAPHEVKVRLNLQRLLQMT</sequence>
<dbReference type="Gene3D" id="1.10.3210.10">
    <property type="entry name" value="Hypothetical protein af1432"/>
    <property type="match status" value="1"/>
</dbReference>
<comment type="caution">
    <text evidence="1">The sequence shown here is derived from an EMBL/GenBank/DDBJ whole genome shotgun (WGS) entry which is preliminary data.</text>
</comment>
<protein>
    <recommendedName>
        <fullName evidence="3">Phosphohydrolase</fullName>
    </recommendedName>
</protein>
<gene>
    <name evidence="1" type="ORF">FSC37_21815</name>
</gene>
<evidence type="ECO:0008006" key="3">
    <source>
        <dbReference type="Google" id="ProtNLM"/>
    </source>
</evidence>
<organism evidence="1 2">
    <name type="scientific">Piscinibacter aquaticus</name>
    <dbReference type="NCBI Taxonomy" id="392597"/>
    <lineage>
        <taxon>Bacteria</taxon>
        <taxon>Pseudomonadati</taxon>
        <taxon>Pseudomonadota</taxon>
        <taxon>Betaproteobacteria</taxon>
        <taxon>Burkholderiales</taxon>
        <taxon>Sphaerotilaceae</taxon>
        <taxon>Piscinibacter</taxon>
    </lineage>
</organism>
<evidence type="ECO:0000313" key="1">
    <source>
        <dbReference type="EMBL" id="TXC67374.1"/>
    </source>
</evidence>
<evidence type="ECO:0000313" key="2">
    <source>
        <dbReference type="Proteomes" id="UP000321832"/>
    </source>
</evidence>
<dbReference type="SUPFAM" id="SSF109604">
    <property type="entry name" value="HD-domain/PDEase-like"/>
    <property type="match status" value="1"/>
</dbReference>
<dbReference type="Proteomes" id="UP000321832">
    <property type="component" value="Unassembled WGS sequence"/>
</dbReference>
<name>A0A5C6U391_9BURK</name>